<dbReference type="AlphaFoldDB" id="A0A1S7LMM2"/>
<dbReference type="EMBL" id="LO017727">
    <property type="protein sequence ID" value="CRH08155.1"/>
    <property type="molecule type" value="Genomic_DNA"/>
</dbReference>
<name>A0A1S7LMM2_MAGMO</name>
<reference evidence="1" key="1">
    <citation type="submission" date="2015-04" db="EMBL/GenBank/DDBJ databases">
        <authorList>
            <person name="Syromyatnikov M.Y."/>
            <person name="Popov V.N."/>
        </authorList>
    </citation>
    <scope>NUCLEOTIDE SEQUENCE</scope>
    <source>
        <strain evidence="1">MO-1</strain>
    </source>
</reference>
<organism evidence="1">
    <name type="scientific">Magnetococcus massalia (strain MO-1)</name>
    <dbReference type="NCBI Taxonomy" id="451514"/>
    <lineage>
        <taxon>Bacteria</taxon>
        <taxon>Pseudomonadati</taxon>
        <taxon>Pseudomonadota</taxon>
        <taxon>Magnetococcia</taxon>
        <taxon>Magnetococcales</taxon>
        <taxon>Magnetococcaceae</taxon>
        <taxon>Magnetococcus</taxon>
    </lineage>
</organism>
<accession>A0A1S7LMM2</accession>
<protein>
    <submittedName>
        <fullName evidence="1">Uncharacterized protein</fullName>
    </submittedName>
</protein>
<gene>
    <name evidence="1" type="ORF">MAGMO_4027</name>
</gene>
<sequence>MEDGIVNISELKTGQQVTLEFGNREAILTKLDEPQKFTMEDWFEDEEVEVYIVEDQIEEDEPLHYAYEPMSLEEGNKRNEGKFGKDLVMFDFFGRDVDGIEMEEEEEEEEEA</sequence>
<proteinExistence type="predicted"/>
<evidence type="ECO:0000313" key="1">
    <source>
        <dbReference type="EMBL" id="CRH08155.1"/>
    </source>
</evidence>